<sequence>MGTGFPGILNADNQYVRTFISLSRKPGKTITGYIKGKRKPFFNPVSYAILSITLYLLLELYIGSELGSPEMNNSPIKEVYDTGYKLGKLIKSNLKFFWLFFILCLGISNRMFFHRFNLFEHLAGSSYVVGHATLIGIIGLILLKLPIVFNPLIYFVIVILLYFSFRNNNFDPLRLLFSILSTGLAFLLFILLPFFFLYLI</sequence>
<accession>A0A550I9E0</accession>
<name>A0A550I9E0_9FLAO</name>
<evidence type="ECO:0000313" key="3">
    <source>
        <dbReference type="Proteomes" id="UP000315131"/>
    </source>
</evidence>
<keyword evidence="1" id="KW-0472">Membrane</keyword>
<feature type="transmembrane region" description="Helical" evidence="1">
    <location>
        <begin position="45"/>
        <end position="63"/>
    </location>
</feature>
<feature type="transmembrane region" description="Helical" evidence="1">
    <location>
        <begin position="125"/>
        <end position="142"/>
    </location>
</feature>
<dbReference type="EMBL" id="VHSF01000001">
    <property type="protein sequence ID" value="TRO67572.1"/>
    <property type="molecule type" value="Genomic_DNA"/>
</dbReference>
<evidence type="ECO:0000313" key="2">
    <source>
        <dbReference type="EMBL" id="TRO67572.1"/>
    </source>
</evidence>
<evidence type="ECO:0000256" key="1">
    <source>
        <dbReference type="SAM" id="Phobius"/>
    </source>
</evidence>
<proteinExistence type="predicted"/>
<keyword evidence="1" id="KW-1133">Transmembrane helix</keyword>
<dbReference type="AlphaFoldDB" id="A0A550I9E0"/>
<dbReference type="OrthoDB" id="1143019at2"/>
<keyword evidence="3" id="KW-1185">Reference proteome</keyword>
<dbReference type="Proteomes" id="UP000315131">
    <property type="component" value="Unassembled WGS sequence"/>
</dbReference>
<dbReference type="Pfam" id="PF12412">
    <property type="entry name" value="DUF3667"/>
    <property type="match status" value="1"/>
</dbReference>
<gene>
    <name evidence="2" type="ORF">FGM01_04830</name>
</gene>
<organism evidence="2 3">
    <name type="scientific">Christiangramia sabulilitoris</name>
    <dbReference type="NCBI Taxonomy" id="2583991"/>
    <lineage>
        <taxon>Bacteria</taxon>
        <taxon>Pseudomonadati</taxon>
        <taxon>Bacteroidota</taxon>
        <taxon>Flavobacteriia</taxon>
        <taxon>Flavobacteriales</taxon>
        <taxon>Flavobacteriaceae</taxon>
        <taxon>Christiangramia</taxon>
    </lineage>
</organism>
<feature type="transmembrane region" description="Helical" evidence="1">
    <location>
        <begin position="96"/>
        <end position="113"/>
    </location>
</feature>
<comment type="caution">
    <text evidence="2">The sequence shown here is derived from an EMBL/GenBank/DDBJ whole genome shotgun (WGS) entry which is preliminary data.</text>
</comment>
<dbReference type="InterPro" id="IPR022134">
    <property type="entry name" value="DUF3667"/>
</dbReference>
<protein>
    <submittedName>
        <fullName evidence="2">DUF3667 domain-containing protein</fullName>
    </submittedName>
</protein>
<feature type="transmembrane region" description="Helical" evidence="1">
    <location>
        <begin position="177"/>
        <end position="199"/>
    </location>
</feature>
<keyword evidence="1" id="KW-0812">Transmembrane</keyword>
<reference evidence="2 3" key="1">
    <citation type="submission" date="2019-06" db="EMBL/GenBank/DDBJ databases">
        <title>Gramella sabulilitoris sp. nov., isolated from a marine sand.</title>
        <authorList>
            <person name="Yoon J.-H."/>
        </authorList>
    </citation>
    <scope>NUCLEOTIDE SEQUENCE [LARGE SCALE GENOMIC DNA]</scope>
    <source>
        <strain evidence="2 3">HSMS-1</strain>
    </source>
</reference>
<feature type="transmembrane region" description="Helical" evidence="1">
    <location>
        <begin position="148"/>
        <end position="165"/>
    </location>
</feature>